<evidence type="ECO:0000313" key="4">
    <source>
        <dbReference type="Proteomes" id="UP001596203"/>
    </source>
</evidence>
<name>A0ABW1KM45_9ACTN</name>
<keyword evidence="4" id="KW-1185">Reference proteome</keyword>
<organism evidence="3 4">
    <name type="scientific">Plantactinospora solaniradicis</name>
    <dbReference type="NCBI Taxonomy" id="1723736"/>
    <lineage>
        <taxon>Bacteria</taxon>
        <taxon>Bacillati</taxon>
        <taxon>Actinomycetota</taxon>
        <taxon>Actinomycetes</taxon>
        <taxon>Micromonosporales</taxon>
        <taxon>Micromonosporaceae</taxon>
        <taxon>Plantactinospora</taxon>
    </lineage>
</organism>
<dbReference type="Proteomes" id="UP001596203">
    <property type="component" value="Unassembled WGS sequence"/>
</dbReference>
<feature type="compositionally biased region" description="Low complexity" evidence="1">
    <location>
        <begin position="69"/>
        <end position="85"/>
    </location>
</feature>
<accession>A0ABW1KM45</accession>
<evidence type="ECO:0000256" key="2">
    <source>
        <dbReference type="SAM" id="Phobius"/>
    </source>
</evidence>
<sequence>MPSELDLLRSLDDEPPAPSTVDIQRAIAAGRRRRTRRGAAYAGVATVTALAVAGVSVAAGVLDDAPSQTAATGTPRTTATAPPKAEYTIPGTPGWSAPAATPPTSCSLDRLPAPDNAPMALVSGADFAGRYVVGRSYPKGGGYQAVIWHDGKGRKVMLPGDLEESLQDVNSTGTAVGWSYVGGGEADTGPVPYVYHDGKVSKLPGVRRGSAYAINDAGAIVGDDSGEAALVWPSATAPPFRLPVPAGASEATARDIDEDGTTVGTVNNERPYVWFPDGTHRELPMPSLDGEQAETARVFSIRNGWATGVAGNGLGRAGKNPRSGSSSGPAGSGGQGKDAQLGAVRWNVRTGEVRVFGELGIGAGSPNAQGWQVGTDKQGRAVLVADGAPVVLPGLAGHRPGGLSDIPTTLSDDGRTIAGQSDDATGIIQAVVWRCR</sequence>
<comment type="caution">
    <text evidence="3">The sequence shown here is derived from an EMBL/GenBank/DDBJ whole genome shotgun (WGS) entry which is preliminary data.</text>
</comment>
<gene>
    <name evidence="3" type="ORF">ACFP2T_38420</name>
</gene>
<proteinExistence type="predicted"/>
<evidence type="ECO:0000256" key="1">
    <source>
        <dbReference type="SAM" id="MobiDB-lite"/>
    </source>
</evidence>
<keyword evidence="2" id="KW-0472">Membrane</keyword>
<keyword evidence="2" id="KW-0812">Transmembrane</keyword>
<keyword evidence="2" id="KW-1133">Transmembrane helix</keyword>
<feature type="compositionally biased region" description="Basic and acidic residues" evidence="1">
    <location>
        <begin position="1"/>
        <end position="12"/>
    </location>
</feature>
<dbReference type="RefSeq" id="WP_377431047.1">
    <property type="nucleotide sequence ID" value="NZ_JBHSPR010000054.1"/>
</dbReference>
<feature type="region of interest" description="Disordered" evidence="1">
    <location>
        <begin position="1"/>
        <end position="22"/>
    </location>
</feature>
<dbReference type="EMBL" id="JBHSPR010000054">
    <property type="protein sequence ID" value="MFC6022027.1"/>
    <property type="molecule type" value="Genomic_DNA"/>
</dbReference>
<feature type="transmembrane region" description="Helical" evidence="2">
    <location>
        <begin position="39"/>
        <end position="62"/>
    </location>
</feature>
<evidence type="ECO:0000313" key="3">
    <source>
        <dbReference type="EMBL" id="MFC6022027.1"/>
    </source>
</evidence>
<feature type="region of interest" description="Disordered" evidence="1">
    <location>
        <begin position="312"/>
        <end position="339"/>
    </location>
</feature>
<evidence type="ECO:0008006" key="5">
    <source>
        <dbReference type="Google" id="ProtNLM"/>
    </source>
</evidence>
<feature type="region of interest" description="Disordered" evidence="1">
    <location>
        <begin position="66"/>
        <end position="111"/>
    </location>
</feature>
<protein>
    <recommendedName>
        <fullName evidence="5">HAF repeat-containing protein</fullName>
    </recommendedName>
</protein>
<reference evidence="4" key="1">
    <citation type="journal article" date="2019" name="Int. J. Syst. Evol. Microbiol.">
        <title>The Global Catalogue of Microorganisms (GCM) 10K type strain sequencing project: providing services to taxonomists for standard genome sequencing and annotation.</title>
        <authorList>
            <consortium name="The Broad Institute Genomics Platform"/>
            <consortium name="The Broad Institute Genome Sequencing Center for Infectious Disease"/>
            <person name="Wu L."/>
            <person name="Ma J."/>
        </authorList>
    </citation>
    <scope>NUCLEOTIDE SEQUENCE [LARGE SCALE GENOMIC DNA]</scope>
    <source>
        <strain evidence="4">ZS-35-S2</strain>
    </source>
</reference>